<evidence type="ECO:0000256" key="1">
    <source>
        <dbReference type="ARBA" id="ARBA00006611"/>
    </source>
</evidence>
<dbReference type="Gene3D" id="3.40.50.300">
    <property type="entry name" value="P-loop containing nucleotide triphosphate hydrolases"/>
    <property type="match status" value="1"/>
</dbReference>
<dbReference type="Proteomes" id="UP000191663">
    <property type="component" value="Unassembled WGS sequence"/>
</dbReference>
<dbReference type="EMBL" id="MUKB01000066">
    <property type="protein sequence ID" value="OPX17887.1"/>
    <property type="molecule type" value="Genomic_DNA"/>
</dbReference>
<reference evidence="4" key="1">
    <citation type="submission" date="2017-01" db="EMBL/GenBank/DDBJ databases">
        <title>Novel pathways for hydrocarbon cycling and metabolic interdependencies in hydrothermal sediment communities.</title>
        <authorList>
            <person name="Dombrowski N."/>
            <person name="Seitz K."/>
            <person name="Teske A."/>
            <person name="Baker B."/>
        </authorList>
    </citation>
    <scope>NUCLEOTIDE SEQUENCE [LARGE SCALE GENOMIC DNA]</scope>
</reference>
<feature type="domain" description="Bacterial type II secretion system protein E" evidence="2">
    <location>
        <begin position="120"/>
        <end position="238"/>
    </location>
</feature>
<name>A0A1V4QFX9_UNCW3</name>
<gene>
    <name evidence="3" type="ORF">BXT86_04110</name>
</gene>
<evidence type="ECO:0000313" key="4">
    <source>
        <dbReference type="Proteomes" id="UP000191663"/>
    </source>
</evidence>
<evidence type="ECO:0000259" key="2">
    <source>
        <dbReference type="Pfam" id="PF00437"/>
    </source>
</evidence>
<dbReference type="PANTHER" id="PTHR30486:SF12">
    <property type="entry name" value="TYPE IV PILUS ATPASE PILU"/>
    <property type="match status" value="1"/>
</dbReference>
<comment type="similarity">
    <text evidence="1">Belongs to the GSP E family.</text>
</comment>
<dbReference type="InterPro" id="IPR050921">
    <property type="entry name" value="T4SS_GSP_E_ATPase"/>
</dbReference>
<dbReference type="InterPro" id="IPR001482">
    <property type="entry name" value="T2SS/T4SS_dom"/>
</dbReference>
<dbReference type="AlphaFoldDB" id="A0A1V4QFX9"/>
<proteinExistence type="inferred from homology"/>
<dbReference type="Gene3D" id="3.30.450.90">
    <property type="match status" value="1"/>
</dbReference>
<comment type="caution">
    <text evidence="3">The sequence shown here is derived from an EMBL/GenBank/DDBJ whole genome shotgun (WGS) entry which is preliminary data.</text>
</comment>
<dbReference type="GO" id="GO:0016887">
    <property type="term" value="F:ATP hydrolysis activity"/>
    <property type="evidence" value="ECO:0007669"/>
    <property type="project" value="InterPro"/>
</dbReference>
<organism evidence="3 4">
    <name type="scientific">candidate division WOR-3 bacterium 4484_100</name>
    <dbReference type="NCBI Taxonomy" id="1936077"/>
    <lineage>
        <taxon>Bacteria</taxon>
        <taxon>Bacteria division WOR-3</taxon>
    </lineage>
</organism>
<dbReference type="PANTHER" id="PTHR30486">
    <property type="entry name" value="TWITCHING MOTILITY PROTEIN PILT"/>
    <property type="match status" value="1"/>
</dbReference>
<protein>
    <recommendedName>
        <fullName evidence="2">Bacterial type II secretion system protein E domain-containing protein</fullName>
    </recommendedName>
</protein>
<accession>A0A1V4QFX9</accession>
<sequence>MKKKKLSLAELLKALWQEKASNLIITVGVPPMLKKFNTLKPIGDTPLTPVQAEQLILSVLNEHQKKQFEKGQELNFSFGIKGMARFLATIFIQRGVPNAVFRIIPFRIPTWEELGGPGDVLPFLNRTCGLCIITGKPGSGKTTVMASLIDYINNHRPAYIITIEEPIEYIYHHKKSVIIQRQIGYDTESFESAIQYIDQTGVDVVALSAVYDRKRLEYALDIAQRCCLCIILLHSVDIIRCLRDIVTRFPTSEQSYIKTRLADSLIFALCPGIIEGTKKRHIQYEVLINDQRIEPLLRNGEFEKLKSYLRKTPGGSKRKR</sequence>
<evidence type="ECO:0000313" key="3">
    <source>
        <dbReference type="EMBL" id="OPX17887.1"/>
    </source>
</evidence>
<dbReference type="SUPFAM" id="SSF52540">
    <property type="entry name" value="P-loop containing nucleoside triphosphate hydrolases"/>
    <property type="match status" value="1"/>
</dbReference>
<dbReference type="Pfam" id="PF00437">
    <property type="entry name" value="T2SSE"/>
    <property type="match status" value="1"/>
</dbReference>
<dbReference type="InterPro" id="IPR027417">
    <property type="entry name" value="P-loop_NTPase"/>
</dbReference>